<proteinExistence type="predicted"/>
<keyword evidence="5" id="KW-0539">Nucleus</keyword>
<feature type="compositionally biased region" description="Polar residues" evidence="6">
    <location>
        <begin position="229"/>
        <end position="250"/>
    </location>
</feature>
<evidence type="ECO:0000256" key="7">
    <source>
        <dbReference type="SAM" id="Phobius"/>
    </source>
</evidence>
<feature type="compositionally biased region" description="Basic and acidic residues" evidence="6">
    <location>
        <begin position="97"/>
        <end position="112"/>
    </location>
</feature>
<dbReference type="Proteomes" id="UP000027265">
    <property type="component" value="Unassembled WGS sequence"/>
</dbReference>
<keyword evidence="7" id="KW-0472">Membrane</keyword>
<dbReference type="Pfam" id="PF00319">
    <property type="entry name" value="SRF-TF"/>
    <property type="match status" value="1"/>
</dbReference>
<dbReference type="OrthoDB" id="1898716at2759"/>
<feature type="compositionally biased region" description="Low complexity" evidence="6">
    <location>
        <begin position="464"/>
        <end position="476"/>
    </location>
</feature>
<dbReference type="InParanoid" id="A0A067Q8C6"/>
<dbReference type="GO" id="GO:0005634">
    <property type="term" value="C:nucleus"/>
    <property type="evidence" value="ECO:0007669"/>
    <property type="project" value="UniProtKB-SubCell"/>
</dbReference>
<feature type="compositionally biased region" description="Pro residues" evidence="6">
    <location>
        <begin position="281"/>
        <end position="290"/>
    </location>
</feature>
<feature type="compositionally biased region" description="Basic and acidic residues" evidence="6">
    <location>
        <begin position="381"/>
        <end position="391"/>
    </location>
</feature>
<dbReference type="PANTHER" id="PTHR11945">
    <property type="entry name" value="MADS BOX PROTEIN"/>
    <property type="match status" value="1"/>
</dbReference>
<feature type="compositionally biased region" description="Polar residues" evidence="6">
    <location>
        <begin position="370"/>
        <end position="380"/>
    </location>
</feature>
<evidence type="ECO:0000256" key="2">
    <source>
        <dbReference type="ARBA" id="ARBA00023015"/>
    </source>
</evidence>
<feature type="compositionally biased region" description="Low complexity" evidence="6">
    <location>
        <begin position="173"/>
        <end position="192"/>
    </location>
</feature>
<feature type="compositionally biased region" description="Pro residues" evidence="6">
    <location>
        <begin position="324"/>
        <end position="339"/>
    </location>
</feature>
<feature type="domain" description="MADS-box" evidence="8">
    <location>
        <begin position="1"/>
        <end position="61"/>
    </location>
</feature>
<evidence type="ECO:0000256" key="4">
    <source>
        <dbReference type="ARBA" id="ARBA00023163"/>
    </source>
</evidence>
<keyword evidence="10" id="KW-1185">Reference proteome</keyword>
<dbReference type="GO" id="GO:0045944">
    <property type="term" value="P:positive regulation of transcription by RNA polymerase II"/>
    <property type="evidence" value="ECO:0007669"/>
    <property type="project" value="TreeGrafter"/>
</dbReference>
<organism evidence="9 10">
    <name type="scientific">Jaapia argillacea MUCL 33604</name>
    <dbReference type="NCBI Taxonomy" id="933084"/>
    <lineage>
        <taxon>Eukaryota</taxon>
        <taxon>Fungi</taxon>
        <taxon>Dikarya</taxon>
        <taxon>Basidiomycota</taxon>
        <taxon>Agaricomycotina</taxon>
        <taxon>Agaricomycetes</taxon>
        <taxon>Agaricomycetidae</taxon>
        <taxon>Jaapiales</taxon>
        <taxon>Jaapiaceae</taxon>
        <taxon>Jaapia</taxon>
    </lineage>
</organism>
<keyword evidence="7" id="KW-0812">Transmembrane</keyword>
<keyword evidence="7" id="KW-1133">Transmembrane helix</keyword>
<feature type="transmembrane region" description="Helical" evidence="7">
    <location>
        <begin position="32"/>
        <end position="59"/>
    </location>
</feature>
<evidence type="ECO:0000256" key="1">
    <source>
        <dbReference type="ARBA" id="ARBA00004123"/>
    </source>
</evidence>
<comment type="subcellular location">
    <subcellularLocation>
        <location evidence="1">Nucleus</location>
    </subcellularLocation>
</comment>
<dbReference type="PANTHER" id="PTHR11945:SF534">
    <property type="entry name" value="MYOCYTE-SPECIFIC ENHANCER FACTOR 2"/>
    <property type="match status" value="1"/>
</dbReference>
<protein>
    <recommendedName>
        <fullName evidence="8">MADS-box domain-containing protein</fullName>
    </recommendedName>
</protein>
<dbReference type="AlphaFoldDB" id="A0A067Q8C6"/>
<feature type="region of interest" description="Disordered" evidence="6">
    <location>
        <begin position="97"/>
        <end position="255"/>
    </location>
</feature>
<accession>A0A067Q8C6</accession>
<dbReference type="SMART" id="SM00432">
    <property type="entry name" value="MADS"/>
    <property type="match status" value="1"/>
</dbReference>
<sequence>MGRRKIEIKPITQERNRSVTFLKRKNGLLKKAYELGVLCSIDIAVIIFGEPGIVLLLLVRTYAVVVVAEERPGHNEKCYEYCSGDIRSVIEHQLRFNGDRDSRGPQDFGADKMDDDDDDDEDDEDSVPVKSKKAKATQKAKSTGGTKRTMSTRRITSKADGDAEPEYRPMTIPAAPLQQLRAAASSMSRSSSIPTSGERDTPARPQKKQRMEHINGDGAAAGSSDERNGSQSHISQHSPPNSSPDNQQMISPYRLGPIGVEYDVLSQAMFRQHPQAHQDQYPPPPVPPPHFYQVPYGNPPPPPHGLPTDSSPLPPFFDFSRLPPGIPMPPPPHWYSPPPQHHDGSPIQFPGPPYQQGPSQDESRSFSWPVHQQYQAPSQPHHSEPNGHDAHWLAYLSSLAPPPPAPHSGTNSSPEHSLGDLSPPPPVSQLTSQRRASSSSTSTQDRGRPKPQKTSGASVHKESQASSGSPSRQSKSTAAANIPSDPPSSAPRSPIVDHPGSTDGADTTIEKGFVDALFEELAKAEDAVTANMGVTIVEDGPNVVGENDIVGDGDGGDQDAGMQVDA</sequence>
<keyword evidence="3" id="KW-0238">DNA-binding</keyword>
<evidence type="ECO:0000256" key="6">
    <source>
        <dbReference type="SAM" id="MobiDB-lite"/>
    </source>
</evidence>
<name>A0A067Q8C6_9AGAM</name>
<keyword evidence="2" id="KW-0805">Transcription regulation</keyword>
<feature type="region of interest" description="Disordered" evidence="6">
    <location>
        <begin position="269"/>
        <end position="508"/>
    </location>
</feature>
<dbReference type="InterPro" id="IPR002100">
    <property type="entry name" value="TF_MADSbox"/>
</dbReference>
<evidence type="ECO:0000259" key="8">
    <source>
        <dbReference type="PROSITE" id="PS50066"/>
    </source>
</evidence>
<dbReference type="PROSITE" id="PS50066">
    <property type="entry name" value="MADS_BOX_2"/>
    <property type="match status" value="1"/>
</dbReference>
<feature type="compositionally biased region" description="Basic and acidic residues" evidence="6">
    <location>
        <begin position="157"/>
        <end position="167"/>
    </location>
</feature>
<reference evidence="10" key="1">
    <citation type="journal article" date="2014" name="Proc. Natl. Acad. Sci. U.S.A.">
        <title>Extensive sampling of basidiomycete genomes demonstrates inadequacy of the white-rot/brown-rot paradigm for wood decay fungi.</title>
        <authorList>
            <person name="Riley R."/>
            <person name="Salamov A.A."/>
            <person name="Brown D.W."/>
            <person name="Nagy L.G."/>
            <person name="Floudas D."/>
            <person name="Held B.W."/>
            <person name="Levasseur A."/>
            <person name="Lombard V."/>
            <person name="Morin E."/>
            <person name="Otillar R."/>
            <person name="Lindquist E.A."/>
            <person name="Sun H."/>
            <person name="LaButti K.M."/>
            <person name="Schmutz J."/>
            <person name="Jabbour D."/>
            <person name="Luo H."/>
            <person name="Baker S.E."/>
            <person name="Pisabarro A.G."/>
            <person name="Walton J.D."/>
            <person name="Blanchette R.A."/>
            <person name="Henrissat B."/>
            <person name="Martin F."/>
            <person name="Cullen D."/>
            <person name="Hibbett D.S."/>
            <person name="Grigoriev I.V."/>
        </authorList>
    </citation>
    <scope>NUCLEOTIDE SEQUENCE [LARGE SCALE GENOMIC DNA]</scope>
    <source>
        <strain evidence="10">MUCL 33604</strain>
    </source>
</reference>
<feature type="region of interest" description="Disordered" evidence="6">
    <location>
        <begin position="539"/>
        <end position="566"/>
    </location>
</feature>
<dbReference type="PRINTS" id="PR00404">
    <property type="entry name" value="MADSDOMAIN"/>
</dbReference>
<gene>
    <name evidence="9" type="ORF">JAAARDRAFT_645626</name>
</gene>
<dbReference type="InterPro" id="IPR036879">
    <property type="entry name" value="TF_MADSbox_sf"/>
</dbReference>
<dbReference type="FunCoup" id="A0A067Q8C6">
    <property type="interactions" value="1"/>
</dbReference>
<feature type="compositionally biased region" description="Acidic residues" evidence="6">
    <location>
        <begin position="113"/>
        <end position="126"/>
    </location>
</feature>
<evidence type="ECO:0000256" key="3">
    <source>
        <dbReference type="ARBA" id="ARBA00023125"/>
    </source>
</evidence>
<dbReference type="GO" id="GO:0000978">
    <property type="term" value="F:RNA polymerase II cis-regulatory region sequence-specific DNA binding"/>
    <property type="evidence" value="ECO:0007669"/>
    <property type="project" value="TreeGrafter"/>
</dbReference>
<dbReference type="EMBL" id="KL197716">
    <property type="protein sequence ID" value="KDQ58841.1"/>
    <property type="molecule type" value="Genomic_DNA"/>
</dbReference>
<evidence type="ECO:0000313" key="10">
    <source>
        <dbReference type="Proteomes" id="UP000027265"/>
    </source>
</evidence>
<dbReference type="GO" id="GO:0000981">
    <property type="term" value="F:DNA-binding transcription factor activity, RNA polymerase II-specific"/>
    <property type="evidence" value="ECO:0007669"/>
    <property type="project" value="TreeGrafter"/>
</dbReference>
<dbReference type="STRING" id="933084.A0A067Q8C6"/>
<evidence type="ECO:0000256" key="5">
    <source>
        <dbReference type="ARBA" id="ARBA00023242"/>
    </source>
</evidence>
<keyword evidence="4" id="KW-0804">Transcription</keyword>
<dbReference type="HOGENOM" id="CLU_481516_0_0_1"/>
<dbReference type="GO" id="GO:0046983">
    <property type="term" value="F:protein dimerization activity"/>
    <property type="evidence" value="ECO:0007669"/>
    <property type="project" value="InterPro"/>
</dbReference>
<evidence type="ECO:0000313" key="9">
    <source>
        <dbReference type="EMBL" id="KDQ58841.1"/>
    </source>
</evidence>
<feature type="compositionally biased region" description="Low complexity" evidence="6">
    <location>
        <begin position="428"/>
        <end position="444"/>
    </location>
</feature>
<dbReference type="Gene3D" id="3.40.1810.10">
    <property type="entry name" value="Transcription factor, MADS-box"/>
    <property type="match status" value="1"/>
</dbReference>
<dbReference type="SUPFAM" id="SSF55455">
    <property type="entry name" value="SRF-like"/>
    <property type="match status" value="1"/>
</dbReference>